<dbReference type="GO" id="GO:0003700">
    <property type="term" value="F:DNA-binding transcription factor activity"/>
    <property type="evidence" value="ECO:0007669"/>
    <property type="project" value="InterPro"/>
</dbReference>
<dbReference type="Pfam" id="PF12833">
    <property type="entry name" value="HTH_18"/>
    <property type="match status" value="1"/>
</dbReference>
<evidence type="ECO:0000256" key="3">
    <source>
        <dbReference type="ARBA" id="ARBA00023163"/>
    </source>
</evidence>
<keyword evidence="2 5" id="KW-0238">DNA-binding</keyword>
<dbReference type="InterPro" id="IPR009057">
    <property type="entry name" value="Homeodomain-like_sf"/>
</dbReference>
<evidence type="ECO:0000256" key="1">
    <source>
        <dbReference type="ARBA" id="ARBA00023015"/>
    </source>
</evidence>
<dbReference type="STRING" id="670482.SAMN04488542_12056"/>
<keyword evidence="1" id="KW-0805">Transcription regulation</keyword>
<dbReference type="PROSITE" id="PS01124">
    <property type="entry name" value="HTH_ARAC_FAMILY_2"/>
    <property type="match status" value="1"/>
</dbReference>
<feature type="domain" description="HTH araC/xylS-type" evidence="4">
    <location>
        <begin position="147"/>
        <end position="245"/>
    </location>
</feature>
<dbReference type="Gene3D" id="1.10.10.60">
    <property type="entry name" value="Homeodomain-like"/>
    <property type="match status" value="2"/>
</dbReference>
<dbReference type="Proteomes" id="UP000198972">
    <property type="component" value="Unassembled WGS sequence"/>
</dbReference>
<dbReference type="EMBL" id="FNBG01000020">
    <property type="protein sequence ID" value="SDF91640.1"/>
    <property type="molecule type" value="Genomic_DNA"/>
</dbReference>
<proteinExistence type="predicted"/>
<dbReference type="SMART" id="SM00342">
    <property type="entry name" value="HTH_ARAC"/>
    <property type="match status" value="1"/>
</dbReference>
<name>A0A1G7Q1Y7_9BACL</name>
<dbReference type="PANTHER" id="PTHR43280:SF28">
    <property type="entry name" value="HTH-TYPE TRANSCRIPTIONAL ACTIVATOR RHAS"/>
    <property type="match status" value="1"/>
</dbReference>
<evidence type="ECO:0000313" key="6">
    <source>
        <dbReference type="Proteomes" id="UP000198972"/>
    </source>
</evidence>
<accession>A0A1G7Q1Y7</accession>
<dbReference type="PRINTS" id="PR00032">
    <property type="entry name" value="HTHARAC"/>
</dbReference>
<keyword evidence="3" id="KW-0804">Transcription</keyword>
<dbReference type="InterPro" id="IPR020449">
    <property type="entry name" value="Tscrpt_reg_AraC-type_HTH"/>
</dbReference>
<dbReference type="GO" id="GO:0043565">
    <property type="term" value="F:sequence-specific DNA binding"/>
    <property type="evidence" value="ECO:0007669"/>
    <property type="project" value="InterPro"/>
</dbReference>
<evidence type="ECO:0000259" key="4">
    <source>
        <dbReference type="PROSITE" id="PS01124"/>
    </source>
</evidence>
<dbReference type="InterPro" id="IPR018062">
    <property type="entry name" value="HTH_AraC-typ_CS"/>
</dbReference>
<dbReference type="SUPFAM" id="SSF46689">
    <property type="entry name" value="Homeodomain-like"/>
    <property type="match status" value="2"/>
</dbReference>
<dbReference type="PANTHER" id="PTHR43280">
    <property type="entry name" value="ARAC-FAMILY TRANSCRIPTIONAL REGULATOR"/>
    <property type="match status" value="1"/>
</dbReference>
<dbReference type="InterPro" id="IPR018060">
    <property type="entry name" value="HTH_AraC"/>
</dbReference>
<gene>
    <name evidence="5" type="ORF">SAMN04488542_12056</name>
</gene>
<dbReference type="RefSeq" id="WP_175471444.1">
    <property type="nucleotide sequence ID" value="NZ_FNBG01000020.1"/>
</dbReference>
<evidence type="ECO:0000313" key="5">
    <source>
        <dbReference type="EMBL" id="SDF91640.1"/>
    </source>
</evidence>
<protein>
    <submittedName>
        <fullName evidence="5">AraC-type DNA-binding protein</fullName>
    </submittedName>
</protein>
<dbReference type="PROSITE" id="PS00041">
    <property type="entry name" value="HTH_ARAC_FAMILY_1"/>
    <property type="match status" value="1"/>
</dbReference>
<keyword evidence="6" id="KW-1185">Reference proteome</keyword>
<organism evidence="5 6">
    <name type="scientific">Fontibacillus panacisegetis</name>
    <dbReference type="NCBI Taxonomy" id="670482"/>
    <lineage>
        <taxon>Bacteria</taxon>
        <taxon>Bacillati</taxon>
        <taxon>Bacillota</taxon>
        <taxon>Bacilli</taxon>
        <taxon>Bacillales</taxon>
        <taxon>Paenibacillaceae</taxon>
        <taxon>Fontibacillus</taxon>
    </lineage>
</organism>
<reference evidence="5 6" key="1">
    <citation type="submission" date="2016-10" db="EMBL/GenBank/DDBJ databases">
        <authorList>
            <person name="de Groot N.N."/>
        </authorList>
    </citation>
    <scope>NUCLEOTIDE SEQUENCE [LARGE SCALE GENOMIC DNA]</scope>
    <source>
        <strain evidence="5 6">DSM 28129</strain>
    </source>
</reference>
<evidence type="ECO:0000256" key="2">
    <source>
        <dbReference type="ARBA" id="ARBA00023125"/>
    </source>
</evidence>
<dbReference type="AlphaFoldDB" id="A0A1G7Q1Y7"/>
<sequence length="250" mass="29211">MLTFLSIRTKEIIMPQCTVEFKCNSSLVYALDTVEVKTPSSKDILFPGDTIIGHSFKLTNKNTSVAAIQSLTFFIKNKPNKNICICRSYELEQLQLRYITDIFNLIHIESNFNHKHELNLINLLNDINWITSGQSPMNRHKIDNRLIKINRYIRKNYHLPLTLQQLADMLSCTPVYLCKMYSSVFGVPPMQHIQMLRMTKATELLEQTYLHVNEISERLGYASPSHFISTFRKYYNTTPKKYKQRLHMGI</sequence>